<accession>I4EYQ3</accession>
<dbReference type="eggNOG" id="COG3306">
    <property type="taxonomic scope" value="Bacteria"/>
</dbReference>
<gene>
    <name evidence="9" type="ordered locus">MODMU_3091</name>
</gene>
<sequence length="705" mass="78850">MNASHLADLGERLRHRLRLHARVLDASRTAQTFSHASAPDAISRIYVINLDRKPDRWKRLQRELNRFQARHGEPLTTITRRFSATDARYLRTTPDNGTLITEFSLADQLTVAPNPQLFINDQTRALKISMTRQEIAVALSHIEVWRHVATGDATNTLVLEDDVFLAYGFAGGLERTWSALHRHVQADRGWDLLYLSFHETNPGTRQRIKAALYQPLPGLWQASGYVLSKQGAQRLLDLLPMHGPVDLWLNLQFEKLTVYTAGRSLIEQRIDEPSTNAYSVLPVLSQVGVVTREKPLVAEVRHLQQPVVAFGDAGTGLTSLATALSMLGYTCLSDLTDLPVSEQAALLQSRRKQAFNAYVNIGGLTPAVMNEISSRYPKARFICTSSNPGPVKGLPVDRVLQLASHVTEKWAELSGFLGLTYPSFPYPAAEELGQRQIDDVSPFERYTVQDLRYDKSPWILAKSPERSNGISVKRSESSFNEGPSADWISGRTLNPRDWSLRGDTFPSNLSLFSPKNFMEAAGSPARLRFQAEATPVRAYTSAAIASCRSYLYGRFSAILRPARGSGLITGLFLHRNGPRQEIDIEFLGKDPTKMLVNVFFNPGPAGTKLEYGYRGTPTVIDLRFDAAASFHEYGIEWLPDAIRWRVDGQVVYERAPWGPTPIPDQPLEFNINLWHSRSKEFAGRLSIEQTSAVAELNSIKVETLK</sequence>
<dbReference type="Pfam" id="PF00722">
    <property type="entry name" value="Glyco_hydro_16"/>
    <property type="match status" value="1"/>
</dbReference>
<dbReference type="AlphaFoldDB" id="I4EYQ3"/>
<dbReference type="Pfam" id="PF01755">
    <property type="entry name" value="Glyco_transf_25"/>
    <property type="match status" value="1"/>
</dbReference>
<protein>
    <recommendedName>
        <fullName evidence="2">Beta-glucanase</fullName>
    </recommendedName>
    <alternativeName>
        <fullName evidence="7">1,3-1,4-beta-D-glucan 4-glucanohydrolase</fullName>
    </alternativeName>
    <alternativeName>
        <fullName evidence="6">Endo-beta-1,3-1,4 glucanase</fullName>
    </alternativeName>
    <alternativeName>
        <fullName evidence="5">Lichenase</fullName>
    </alternativeName>
</protein>
<evidence type="ECO:0000256" key="4">
    <source>
        <dbReference type="ARBA" id="ARBA00023295"/>
    </source>
</evidence>
<dbReference type="HOGENOM" id="CLU_391737_0_0_11"/>
<dbReference type="OrthoDB" id="9809583at2"/>
<dbReference type="PROSITE" id="PS51762">
    <property type="entry name" value="GH16_2"/>
    <property type="match status" value="1"/>
</dbReference>
<dbReference type="PANTHER" id="PTHR31062">
    <property type="entry name" value="XYLOGLUCAN ENDOTRANSGLUCOSYLASE/HYDROLASE PROTEIN 8-RELATED"/>
    <property type="match status" value="1"/>
</dbReference>
<dbReference type="eggNOG" id="COG2273">
    <property type="taxonomic scope" value="Bacteria"/>
</dbReference>
<evidence type="ECO:0000256" key="6">
    <source>
        <dbReference type="ARBA" id="ARBA00029771"/>
    </source>
</evidence>
<dbReference type="PATRIC" id="fig|477641.3.peg.2937"/>
<dbReference type="InterPro" id="IPR002654">
    <property type="entry name" value="Glyco_trans_25"/>
</dbReference>
<reference evidence="9 10" key="1">
    <citation type="journal article" date="2012" name="J. Bacteriol.">
        <title>Genome Sequence of Radiation-Resistant Modestobacter marinus Strain BC501, a Representative Actinobacterium That Thrives on Calcareous Stone Surfaces.</title>
        <authorList>
            <person name="Normand P."/>
            <person name="Gury J."/>
            <person name="Pujic P."/>
            <person name="Chouaia B."/>
            <person name="Crotti E."/>
            <person name="Brusetti L."/>
            <person name="Daffonchio D."/>
            <person name="Vacherie B."/>
            <person name="Barbe V."/>
            <person name="Medigue C."/>
            <person name="Calteau A."/>
            <person name="Ghodhbane-Gtari F."/>
            <person name="Essoussi I."/>
            <person name="Nouioui I."/>
            <person name="Abbassi-Ghozzi I."/>
            <person name="Gtari M."/>
        </authorList>
    </citation>
    <scope>NUCLEOTIDE SEQUENCE [LARGE SCALE GENOMIC DNA]</scope>
    <source>
        <strain evidence="10">BC 501</strain>
    </source>
</reference>
<dbReference type="GO" id="GO:0004553">
    <property type="term" value="F:hydrolase activity, hydrolyzing O-glycosyl compounds"/>
    <property type="evidence" value="ECO:0007669"/>
    <property type="project" value="InterPro"/>
</dbReference>
<dbReference type="InterPro" id="IPR000757">
    <property type="entry name" value="Beta-glucanase-like"/>
</dbReference>
<evidence type="ECO:0000313" key="10">
    <source>
        <dbReference type="Proteomes" id="UP000006461"/>
    </source>
</evidence>
<dbReference type="InterPro" id="IPR008263">
    <property type="entry name" value="GH16_AS"/>
</dbReference>
<evidence type="ECO:0000256" key="1">
    <source>
        <dbReference type="ARBA" id="ARBA00006865"/>
    </source>
</evidence>
<dbReference type="KEGG" id="mmar:MODMU_3091"/>
<dbReference type="PROSITE" id="PS01034">
    <property type="entry name" value="GH16_1"/>
    <property type="match status" value="1"/>
</dbReference>
<dbReference type="STRING" id="477641.MODMU_3091"/>
<keyword evidence="3" id="KW-0378">Hydrolase</keyword>
<dbReference type="SUPFAM" id="SSF49899">
    <property type="entry name" value="Concanavalin A-like lectins/glucanases"/>
    <property type="match status" value="1"/>
</dbReference>
<dbReference type="CDD" id="cd06532">
    <property type="entry name" value="Glyco_transf_25"/>
    <property type="match status" value="1"/>
</dbReference>
<dbReference type="InterPro" id="IPR013320">
    <property type="entry name" value="ConA-like_dom_sf"/>
</dbReference>
<keyword evidence="10" id="KW-1185">Reference proteome</keyword>
<dbReference type="Proteomes" id="UP000006461">
    <property type="component" value="Chromosome"/>
</dbReference>
<keyword evidence="4" id="KW-0326">Glycosidase</keyword>
<dbReference type="Gene3D" id="2.60.120.200">
    <property type="match status" value="1"/>
</dbReference>
<evidence type="ECO:0000259" key="8">
    <source>
        <dbReference type="PROSITE" id="PS51762"/>
    </source>
</evidence>
<evidence type="ECO:0000256" key="2">
    <source>
        <dbReference type="ARBA" id="ARBA00014569"/>
    </source>
</evidence>
<proteinExistence type="inferred from homology"/>
<evidence type="ECO:0000313" key="9">
    <source>
        <dbReference type="EMBL" id="CCH88516.1"/>
    </source>
</evidence>
<dbReference type="GO" id="GO:0005975">
    <property type="term" value="P:carbohydrate metabolic process"/>
    <property type="evidence" value="ECO:0007669"/>
    <property type="project" value="InterPro"/>
</dbReference>
<evidence type="ECO:0000256" key="5">
    <source>
        <dbReference type="ARBA" id="ARBA00029722"/>
    </source>
</evidence>
<evidence type="ECO:0000256" key="7">
    <source>
        <dbReference type="ARBA" id="ARBA00031665"/>
    </source>
</evidence>
<feature type="domain" description="GH16" evidence="8">
    <location>
        <begin position="419"/>
        <end position="705"/>
    </location>
</feature>
<name>I4EYQ3_MODI5</name>
<comment type="similarity">
    <text evidence="1">Belongs to the glycosyl hydrolase 16 family.</text>
</comment>
<dbReference type="OMA" id="EPMHERE"/>
<dbReference type="EMBL" id="FO203431">
    <property type="protein sequence ID" value="CCH88516.1"/>
    <property type="molecule type" value="Genomic_DNA"/>
</dbReference>
<organism evidence="9 10">
    <name type="scientific">Modestobacter italicus (strain DSM 44449 / CECT 9708 / BC 501)</name>
    <dbReference type="NCBI Taxonomy" id="2732864"/>
    <lineage>
        <taxon>Bacteria</taxon>
        <taxon>Bacillati</taxon>
        <taxon>Actinomycetota</taxon>
        <taxon>Actinomycetes</taxon>
        <taxon>Geodermatophilales</taxon>
        <taxon>Geodermatophilaceae</taxon>
        <taxon>Modestobacter</taxon>
    </lineage>
</organism>
<evidence type="ECO:0000256" key="3">
    <source>
        <dbReference type="ARBA" id="ARBA00022801"/>
    </source>
</evidence>
<dbReference type="InterPro" id="IPR044791">
    <property type="entry name" value="Beta-glucanase/XTH"/>
</dbReference>